<feature type="active site" description="Proton donor" evidence="13">
    <location>
        <position position="100"/>
    </location>
</feature>
<dbReference type="GO" id="GO:0000049">
    <property type="term" value="F:tRNA binding"/>
    <property type="evidence" value="ECO:0007669"/>
    <property type="project" value="UniProtKB-KW"/>
</dbReference>
<feature type="binding site" evidence="14">
    <location>
        <position position="138"/>
    </location>
    <ligand>
        <name>FMN</name>
        <dbReference type="ChEBI" id="CHEBI:58210"/>
    </ligand>
</feature>
<feature type="binding site" evidence="14">
    <location>
        <position position="70"/>
    </location>
    <ligand>
        <name>FMN</name>
        <dbReference type="ChEBI" id="CHEBI:58210"/>
    </ligand>
</feature>
<comment type="function">
    <text evidence="2 12">Catalyzes the synthesis of 5,6-dihydrouridine (D), a modified base found in the D-loop of most tRNAs, via the reduction of the C5-C6 double bond in target uridines.</text>
</comment>
<organism evidence="16 17">
    <name type="scientific">Gehongia tenuis</name>
    <dbReference type="NCBI Taxonomy" id="2763655"/>
    <lineage>
        <taxon>Bacteria</taxon>
        <taxon>Bacillati</taxon>
        <taxon>Bacillota</taxon>
        <taxon>Clostridia</taxon>
        <taxon>Christensenellales</taxon>
        <taxon>Christensenellaceae</taxon>
        <taxon>Gehongia</taxon>
    </lineage>
</organism>
<keyword evidence="6 12" id="KW-0819">tRNA processing</keyword>
<keyword evidence="4 12" id="KW-0285">Flavoprotein</keyword>
<evidence type="ECO:0000313" key="16">
    <source>
        <dbReference type="EMBL" id="MBC8532338.1"/>
    </source>
</evidence>
<dbReference type="InterPro" id="IPR013785">
    <property type="entry name" value="Aldolase_TIM"/>
</dbReference>
<evidence type="ECO:0000256" key="9">
    <source>
        <dbReference type="ARBA" id="ARBA00023002"/>
    </source>
</evidence>
<dbReference type="NCBIfam" id="TIGR00737">
    <property type="entry name" value="nifR3_yhdG"/>
    <property type="match status" value="1"/>
</dbReference>
<dbReference type="SUPFAM" id="SSF51395">
    <property type="entry name" value="FMN-linked oxidoreductases"/>
    <property type="match status" value="1"/>
</dbReference>
<gene>
    <name evidence="16" type="primary">dusB</name>
    <name evidence="16" type="ORF">H8696_10835</name>
</gene>
<feature type="domain" description="DUS-like FMN-binding" evidence="15">
    <location>
        <begin position="13"/>
        <end position="309"/>
    </location>
</feature>
<evidence type="ECO:0000256" key="5">
    <source>
        <dbReference type="ARBA" id="ARBA00022643"/>
    </source>
</evidence>
<keyword evidence="7" id="KW-0521">NADP</keyword>
<dbReference type="Gene3D" id="1.10.1200.80">
    <property type="entry name" value="Putative flavin oxidoreducatase, domain 2"/>
    <property type="match status" value="1"/>
</dbReference>
<dbReference type="InterPro" id="IPR035587">
    <property type="entry name" value="DUS-like_FMN-bd"/>
</dbReference>
<dbReference type="InterPro" id="IPR004652">
    <property type="entry name" value="DusB-like"/>
</dbReference>
<keyword evidence="5 12" id="KW-0288">FMN</keyword>
<comment type="cofactor">
    <cofactor evidence="1 12 14">
        <name>FMN</name>
        <dbReference type="ChEBI" id="CHEBI:58210"/>
    </cofactor>
</comment>
<dbReference type="EMBL" id="JACRSR010000007">
    <property type="protein sequence ID" value="MBC8532338.1"/>
    <property type="molecule type" value="Genomic_DNA"/>
</dbReference>
<evidence type="ECO:0000256" key="10">
    <source>
        <dbReference type="ARBA" id="ARBA00048205"/>
    </source>
</evidence>
<evidence type="ECO:0000256" key="13">
    <source>
        <dbReference type="PIRSR" id="PIRSR006621-1"/>
    </source>
</evidence>
<comment type="similarity">
    <text evidence="12">Belongs to the dus family.</text>
</comment>
<feature type="binding site" evidence="14">
    <location>
        <position position="168"/>
    </location>
    <ligand>
        <name>FMN</name>
        <dbReference type="ChEBI" id="CHEBI:58210"/>
    </ligand>
</feature>
<dbReference type="PANTHER" id="PTHR45846:SF1">
    <property type="entry name" value="TRNA-DIHYDROURIDINE(47) SYNTHASE [NAD(P)(+)]-LIKE"/>
    <property type="match status" value="1"/>
</dbReference>
<evidence type="ECO:0000256" key="4">
    <source>
        <dbReference type="ARBA" id="ARBA00022630"/>
    </source>
</evidence>
<keyword evidence="3" id="KW-0820">tRNA-binding</keyword>
<dbReference type="PROSITE" id="PS01136">
    <property type="entry name" value="UPF0034"/>
    <property type="match status" value="1"/>
</dbReference>
<feature type="binding site" evidence="14">
    <location>
        <begin position="223"/>
        <end position="224"/>
    </location>
    <ligand>
        <name>FMN</name>
        <dbReference type="ChEBI" id="CHEBI:58210"/>
    </ligand>
</feature>
<evidence type="ECO:0000259" key="15">
    <source>
        <dbReference type="Pfam" id="PF01207"/>
    </source>
</evidence>
<evidence type="ECO:0000256" key="3">
    <source>
        <dbReference type="ARBA" id="ARBA00022555"/>
    </source>
</evidence>
<protein>
    <recommendedName>
        <fullName evidence="12">tRNA-dihydrouridine synthase</fullName>
        <ecNumber evidence="12">1.3.1.-</ecNumber>
    </recommendedName>
</protein>
<keyword evidence="17" id="KW-1185">Reference proteome</keyword>
<reference evidence="16" key="1">
    <citation type="submission" date="2020-08" db="EMBL/GenBank/DDBJ databases">
        <title>Genome public.</title>
        <authorList>
            <person name="Liu C."/>
            <person name="Sun Q."/>
        </authorList>
    </citation>
    <scope>NUCLEOTIDE SEQUENCE</scope>
    <source>
        <strain evidence="16">NSJ-53</strain>
    </source>
</reference>
<dbReference type="GO" id="GO:0050660">
    <property type="term" value="F:flavin adenine dinucleotide binding"/>
    <property type="evidence" value="ECO:0007669"/>
    <property type="project" value="InterPro"/>
</dbReference>
<proteinExistence type="inferred from homology"/>
<keyword evidence="14" id="KW-0547">Nucleotide-binding</keyword>
<name>A0A926HQL1_9FIRM</name>
<dbReference type="Gene3D" id="3.20.20.70">
    <property type="entry name" value="Aldolase class I"/>
    <property type="match status" value="1"/>
</dbReference>
<evidence type="ECO:0000256" key="14">
    <source>
        <dbReference type="PIRSR" id="PIRSR006621-2"/>
    </source>
</evidence>
<evidence type="ECO:0000256" key="7">
    <source>
        <dbReference type="ARBA" id="ARBA00022857"/>
    </source>
</evidence>
<comment type="catalytic activity">
    <reaction evidence="11">
        <text>a 5,6-dihydrouridine in tRNA + NAD(+) = a uridine in tRNA + NADH + H(+)</text>
        <dbReference type="Rhea" id="RHEA:54452"/>
        <dbReference type="Rhea" id="RHEA-COMP:13339"/>
        <dbReference type="Rhea" id="RHEA-COMP:13887"/>
        <dbReference type="ChEBI" id="CHEBI:15378"/>
        <dbReference type="ChEBI" id="CHEBI:57540"/>
        <dbReference type="ChEBI" id="CHEBI:57945"/>
        <dbReference type="ChEBI" id="CHEBI:65315"/>
        <dbReference type="ChEBI" id="CHEBI:74443"/>
    </reaction>
</comment>
<comment type="caution">
    <text evidence="16">The sequence shown here is derived from an EMBL/GenBank/DDBJ whole genome shotgun (WGS) entry which is preliminary data.</text>
</comment>
<dbReference type="InterPro" id="IPR018517">
    <property type="entry name" value="tRNA_hU_synthase_CS"/>
</dbReference>
<keyword evidence="8" id="KW-0694">RNA-binding</keyword>
<dbReference type="InterPro" id="IPR024036">
    <property type="entry name" value="tRNA-dHydroUridine_Synthase_C"/>
</dbReference>
<dbReference type="PIRSF" id="PIRSF006621">
    <property type="entry name" value="Dus"/>
    <property type="match status" value="1"/>
</dbReference>
<sequence>MRVKDIELDNPFILAPLAGVTDIPFRTLCKRMGTALTVTEMVSAKGMLYGSEATLNLLKTDPSERPRAAQLFGSDPEIVARGVREVRDMGFDWVDINMGCPAPKIVKNGEGSALMKDVRLAAEIVEAAAKAAPVVTVKFRKGWDDANVNGVEFAKAMEQAGAAAVTVHGRTREQQYSGRADWPFIGRVKAALHIPVIGNGDVFSAEDGTAMLKETGCDGVMIARGAMGNPFIFREAVHLWKTGTPMAPPTLEERAGAAREHLRRLVGMKGERIAVREMRKHLCWYLKGVNHVAALRRDVHEAVTVQQMECILDRILEA</sequence>
<dbReference type="EC" id="1.3.1.-" evidence="12"/>
<dbReference type="InterPro" id="IPR001269">
    <property type="entry name" value="DUS_fam"/>
</dbReference>
<accession>A0A926HQL1</accession>
<evidence type="ECO:0000256" key="12">
    <source>
        <dbReference type="PIRNR" id="PIRNR006621"/>
    </source>
</evidence>
<evidence type="ECO:0000256" key="11">
    <source>
        <dbReference type="ARBA" id="ARBA00048802"/>
    </source>
</evidence>
<evidence type="ECO:0000256" key="2">
    <source>
        <dbReference type="ARBA" id="ARBA00002790"/>
    </source>
</evidence>
<evidence type="ECO:0000256" key="1">
    <source>
        <dbReference type="ARBA" id="ARBA00001917"/>
    </source>
</evidence>
<keyword evidence="9 12" id="KW-0560">Oxidoreductase</keyword>
<evidence type="ECO:0000256" key="8">
    <source>
        <dbReference type="ARBA" id="ARBA00022884"/>
    </source>
</evidence>
<comment type="catalytic activity">
    <reaction evidence="10">
        <text>a 5,6-dihydrouridine in tRNA + NADP(+) = a uridine in tRNA + NADPH + H(+)</text>
        <dbReference type="Rhea" id="RHEA:23624"/>
        <dbReference type="Rhea" id="RHEA-COMP:13339"/>
        <dbReference type="Rhea" id="RHEA-COMP:13887"/>
        <dbReference type="ChEBI" id="CHEBI:15378"/>
        <dbReference type="ChEBI" id="CHEBI:57783"/>
        <dbReference type="ChEBI" id="CHEBI:58349"/>
        <dbReference type="ChEBI" id="CHEBI:65315"/>
        <dbReference type="ChEBI" id="CHEBI:74443"/>
    </reaction>
</comment>
<dbReference type="GO" id="GO:0017150">
    <property type="term" value="F:tRNA dihydrouridine synthase activity"/>
    <property type="evidence" value="ECO:0007669"/>
    <property type="project" value="InterPro"/>
</dbReference>
<dbReference type="RefSeq" id="WP_249317456.1">
    <property type="nucleotide sequence ID" value="NZ_JACRSR010000007.1"/>
</dbReference>
<dbReference type="CDD" id="cd02801">
    <property type="entry name" value="DUS_like_FMN"/>
    <property type="match status" value="1"/>
</dbReference>
<dbReference type="AlphaFoldDB" id="A0A926HQL1"/>
<dbReference type="PANTHER" id="PTHR45846">
    <property type="entry name" value="TRNA-DIHYDROURIDINE(47) SYNTHASE [NAD(P)(+)]-LIKE"/>
    <property type="match status" value="1"/>
</dbReference>
<dbReference type="Pfam" id="PF01207">
    <property type="entry name" value="Dus"/>
    <property type="match status" value="1"/>
</dbReference>
<evidence type="ECO:0000313" key="17">
    <source>
        <dbReference type="Proteomes" id="UP000623172"/>
    </source>
</evidence>
<dbReference type="Proteomes" id="UP000623172">
    <property type="component" value="Unassembled WGS sequence"/>
</dbReference>
<evidence type="ECO:0000256" key="6">
    <source>
        <dbReference type="ARBA" id="ARBA00022694"/>
    </source>
</evidence>